<evidence type="ECO:0000313" key="3">
    <source>
        <dbReference type="EMBL" id="CAD9303329.1"/>
    </source>
</evidence>
<evidence type="ECO:0008006" key="4">
    <source>
        <dbReference type="Google" id="ProtNLM"/>
    </source>
</evidence>
<proteinExistence type="predicted"/>
<keyword evidence="2" id="KW-1133">Transmembrane helix</keyword>
<evidence type="ECO:0000256" key="2">
    <source>
        <dbReference type="SAM" id="Phobius"/>
    </source>
</evidence>
<feature type="region of interest" description="Disordered" evidence="1">
    <location>
        <begin position="364"/>
        <end position="423"/>
    </location>
</feature>
<feature type="region of interest" description="Disordered" evidence="1">
    <location>
        <begin position="46"/>
        <end position="71"/>
    </location>
</feature>
<dbReference type="EMBL" id="HBGK01043660">
    <property type="protein sequence ID" value="CAD9303329.1"/>
    <property type="molecule type" value="Transcribed_RNA"/>
</dbReference>
<feature type="compositionally biased region" description="Polar residues" evidence="1">
    <location>
        <begin position="50"/>
        <end position="69"/>
    </location>
</feature>
<protein>
    <recommendedName>
        <fullName evidence="4">Transmembrane protein</fullName>
    </recommendedName>
</protein>
<feature type="region of interest" description="Disordered" evidence="1">
    <location>
        <begin position="233"/>
        <end position="330"/>
    </location>
</feature>
<name>A0A7S1VMS0_9STRA</name>
<keyword evidence="2" id="KW-0472">Membrane</keyword>
<accession>A0A7S1VMS0</accession>
<feature type="compositionally biased region" description="Pro residues" evidence="1">
    <location>
        <begin position="375"/>
        <end position="385"/>
    </location>
</feature>
<feature type="compositionally biased region" description="Basic and acidic residues" evidence="1">
    <location>
        <begin position="121"/>
        <end position="133"/>
    </location>
</feature>
<sequence>MMNSGRLSSRHLELRLGVSSPHALSTPSTPSPVSGAFFTPAEVKEEKLNPATTPKNDNNVDYGSSSELESLTPMDADDQLSMGDDVEEDAFDVEQQQLKEEATEVVQKTLSVRIRHYPSHRIDNWNPRHHDQGHTPSNNPNPVSAGLGAVNVFSSEDGIVAEDQVATGVPSTPDDDAPMTMVGTNTPDKPAAVADHPSKLSVEEVGHDSFPKAQEEMDGIFVVGGEEKDSGLFVVPGDEENDKAAPPLPVATDREDLSSRALARKHRQRNTSNAAAGKRLQFVGKDEDRDVEAGGAMTTPAVPEEPPQQEPSSSQSVNTSNRGTDGPKRNNVVCCGLIGLGCLVVINAVVVAVVVFGLGGASTSHHYQPSVAPTTSPPTTSPPMPTDFHLTLDASTVYSSEDALSDPPSPQYQAALPFVSQRG</sequence>
<feature type="transmembrane region" description="Helical" evidence="2">
    <location>
        <begin position="337"/>
        <end position="358"/>
    </location>
</feature>
<evidence type="ECO:0000256" key="1">
    <source>
        <dbReference type="SAM" id="MobiDB-lite"/>
    </source>
</evidence>
<keyword evidence="2" id="KW-0812">Transmembrane</keyword>
<feature type="region of interest" description="Disordered" evidence="1">
    <location>
        <begin position="121"/>
        <end position="148"/>
    </location>
</feature>
<organism evidence="3">
    <name type="scientific">Grammatophora oceanica</name>
    <dbReference type="NCBI Taxonomy" id="210454"/>
    <lineage>
        <taxon>Eukaryota</taxon>
        <taxon>Sar</taxon>
        <taxon>Stramenopiles</taxon>
        <taxon>Ochrophyta</taxon>
        <taxon>Bacillariophyta</taxon>
        <taxon>Fragilariophyceae</taxon>
        <taxon>Fragilariophycidae</taxon>
        <taxon>Rhabdonematales</taxon>
        <taxon>Grammatophoraceae</taxon>
        <taxon>Grammatophora</taxon>
    </lineage>
</organism>
<reference evidence="3" key="1">
    <citation type="submission" date="2021-01" db="EMBL/GenBank/DDBJ databases">
        <authorList>
            <person name="Corre E."/>
            <person name="Pelletier E."/>
            <person name="Niang G."/>
            <person name="Scheremetjew M."/>
            <person name="Finn R."/>
            <person name="Kale V."/>
            <person name="Holt S."/>
            <person name="Cochrane G."/>
            <person name="Meng A."/>
            <person name="Brown T."/>
            <person name="Cohen L."/>
        </authorList>
    </citation>
    <scope>NUCLEOTIDE SEQUENCE</scope>
    <source>
        <strain evidence="3">CCMP 410</strain>
    </source>
</reference>
<gene>
    <name evidence="3" type="ORF">GOCE00092_LOCUS22915</name>
</gene>
<dbReference type="AlphaFoldDB" id="A0A7S1VMS0"/>